<dbReference type="EMBL" id="JRES01000390">
    <property type="protein sequence ID" value="KNC31712.1"/>
    <property type="molecule type" value="Genomic_DNA"/>
</dbReference>
<protein>
    <recommendedName>
        <fullName evidence="3">Protein TsetseEP domain-containing protein</fullName>
    </recommendedName>
</protein>
<evidence type="ECO:0000256" key="2">
    <source>
        <dbReference type="SAM" id="SignalP"/>
    </source>
</evidence>
<evidence type="ECO:0000256" key="1">
    <source>
        <dbReference type="SAM" id="MobiDB-lite"/>
    </source>
</evidence>
<name>A0A0L0CHL7_LUCCU</name>
<dbReference type="AlphaFoldDB" id="A0A0L0CHL7"/>
<reference evidence="4 5" key="1">
    <citation type="journal article" date="2015" name="Nat. Commun.">
        <title>Lucilia cuprina genome unlocks parasitic fly biology to underpin future interventions.</title>
        <authorList>
            <person name="Anstead C.A."/>
            <person name="Korhonen P.K."/>
            <person name="Young N.D."/>
            <person name="Hall R.S."/>
            <person name="Jex A.R."/>
            <person name="Murali S.C."/>
            <person name="Hughes D.S."/>
            <person name="Lee S.F."/>
            <person name="Perry T."/>
            <person name="Stroehlein A.J."/>
            <person name="Ansell B.R."/>
            <person name="Breugelmans B."/>
            <person name="Hofmann A."/>
            <person name="Qu J."/>
            <person name="Dugan S."/>
            <person name="Lee S.L."/>
            <person name="Chao H."/>
            <person name="Dinh H."/>
            <person name="Han Y."/>
            <person name="Doddapaneni H.V."/>
            <person name="Worley K.C."/>
            <person name="Muzny D.M."/>
            <person name="Ioannidis P."/>
            <person name="Waterhouse R.M."/>
            <person name="Zdobnov E.M."/>
            <person name="James P.J."/>
            <person name="Bagnall N.H."/>
            <person name="Kotze A.C."/>
            <person name="Gibbs R.A."/>
            <person name="Richards S."/>
            <person name="Batterham P."/>
            <person name="Gasser R.B."/>
        </authorList>
    </citation>
    <scope>NUCLEOTIDE SEQUENCE [LARGE SCALE GENOMIC DNA]</scope>
    <source>
        <strain evidence="4 5">LS</strain>
        <tissue evidence="4">Full body</tissue>
    </source>
</reference>
<keyword evidence="5" id="KW-1185">Reference proteome</keyword>
<evidence type="ECO:0000259" key="3">
    <source>
        <dbReference type="Pfam" id="PF05267"/>
    </source>
</evidence>
<dbReference type="OMA" id="CLDGRAK"/>
<feature type="signal peptide" evidence="2">
    <location>
        <begin position="1"/>
        <end position="20"/>
    </location>
</feature>
<dbReference type="InterPro" id="IPR007931">
    <property type="entry name" value="TsetseEP"/>
</dbReference>
<dbReference type="OrthoDB" id="8025893at2759"/>
<keyword evidence="2" id="KW-0732">Signal</keyword>
<sequence>MKSFVFNCIWTCALVHLAYGVYPMSGPNPQNLASLFFRSRLASQDPAVSMACFSDYIVKSNTVGETYGRDYNQCLINAREGRQNIETEMIDKRIAIGESSQGICKRLSTCDGLNSTLEVFNCHARIGANNTKAVYSISGNASEYANIMQEKYRLIDLRHEQCCKTAERSYVESTAVNYRNLQDCLDGRAKPNPPTTTTTTTPQPTTTTTTTTTLAPAASTTEIEPTSETPDFITSEATDVVDPTLLPGPEEFAKLLKLFK</sequence>
<dbReference type="Proteomes" id="UP000037069">
    <property type="component" value="Unassembled WGS sequence"/>
</dbReference>
<accession>A0A0L0CHL7</accession>
<feature type="region of interest" description="Disordered" evidence="1">
    <location>
        <begin position="185"/>
        <end position="227"/>
    </location>
</feature>
<proteinExistence type="predicted"/>
<feature type="chain" id="PRO_5005536344" description="Protein TsetseEP domain-containing protein" evidence="2">
    <location>
        <begin position="21"/>
        <end position="260"/>
    </location>
</feature>
<evidence type="ECO:0000313" key="5">
    <source>
        <dbReference type="Proteomes" id="UP000037069"/>
    </source>
</evidence>
<dbReference type="Pfam" id="PF05267">
    <property type="entry name" value="DUF725"/>
    <property type="match status" value="1"/>
</dbReference>
<gene>
    <name evidence="4" type="ORF">FF38_07057</name>
</gene>
<evidence type="ECO:0000313" key="4">
    <source>
        <dbReference type="EMBL" id="KNC31712.1"/>
    </source>
</evidence>
<feature type="domain" description="Protein TsetseEP" evidence="3">
    <location>
        <begin position="49"/>
        <end position="168"/>
    </location>
</feature>
<feature type="compositionally biased region" description="Low complexity" evidence="1">
    <location>
        <begin position="195"/>
        <end position="227"/>
    </location>
</feature>
<organism evidence="4 5">
    <name type="scientific">Lucilia cuprina</name>
    <name type="common">Green bottle fly</name>
    <name type="synonym">Australian sheep blowfly</name>
    <dbReference type="NCBI Taxonomy" id="7375"/>
    <lineage>
        <taxon>Eukaryota</taxon>
        <taxon>Metazoa</taxon>
        <taxon>Ecdysozoa</taxon>
        <taxon>Arthropoda</taxon>
        <taxon>Hexapoda</taxon>
        <taxon>Insecta</taxon>
        <taxon>Pterygota</taxon>
        <taxon>Neoptera</taxon>
        <taxon>Endopterygota</taxon>
        <taxon>Diptera</taxon>
        <taxon>Brachycera</taxon>
        <taxon>Muscomorpha</taxon>
        <taxon>Oestroidea</taxon>
        <taxon>Calliphoridae</taxon>
        <taxon>Luciliinae</taxon>
        <taxon>Lucilia</taxon>
    </lineage>
</organism>
<comment type="caution">
    <text evidence="4">The sequence shown here is derived from an EMBL/GenBank/DDBJ whole genome shotgun (WGS) entry which is preliminary data.</text>
</comment>